<reference evidence="1 2" key="2">
    <citation type="journal article" date="2022" name="Mol. Ecol. Resour.">
        <title>The genomes of chicory, endive, great burdock and yacon provide insights into Asteraceae paleo-polyploidization history and plant inulin production.</title>
        <authorList>
            <person name="Fan W."/>
            <person name="Wang S."/>
            <person name="Wang H."/>
            <person name="Wang A."/>
            <person name="Jiang F."/>
            <person name="Liu H."/>
            <person name="Zhao H."/>
            <person name="Xu D."/>
            <person name="Zhang Y."/>
        </authorList>
    </citation>
    <scope>NUCLEOTIDE SEQUENCE [LARGE SCALE GENOMIC DNA]</scope>
    <source>
        <strain evidence="2">cv. Yunnan</strain>
        <tissue evidence="1">Leaves</tissue>
    </source>
</reference>
<comment type="caution">
    <text evidence="1">The sequence shown here is derived from an EMBL/GenBank/DDBJ whole genome shotgun (WGS) entry which is preliminary data.</text>
</comment>
<sequence>MVVGALGRWRRGGVDGVVVNEAPSNTSHNQSVAAFVSADRAAFYSCGFYSSHNTLLDNEGYDRCYIQGAIDIIFGRPKGDHSRVVFANTYMSKSVRPEGWSDWNHHGSLENVDHAEYNCHGPGSSSEGRVRWLKKLNGQEAAPFLSTDFIDGKQWLLV</sequence>
<accession>A0ACB8Y2E3</accession>
<organism evidence="1 2">
    <name type="scientific">Smallanthus sonchifolius</name>
    <dbReference type="NCBI Taxonomy" id="185202"/>
    <lineage>
        <taxon>Eukaryota</taxon>
        <taxon>Viridiplantae</taxon>
        <taxon>Streptophyta</taxon>
        <taxon>Embryophyta</taxon>
        <taxon>Tracheophyta</taxon>
        <taxon>Spermatophyta</taxon>
        <taxon>Magnoliopsida</taxon>
        <taxon>eudicotyledons</taxon>
        <taxon>Gunneridae</taxon>
        <taxon>Pentapetalae</taxon>
        <taxon>asterids</taxon>
        <taxon>campanulids</taxon>
        <taxon>Asterales</taxon>
        <taxon>Asteraceae</taxon>
        <taxon>Asteroideae</taxon>
        <taxon>Heliantheae alliance</taxon>
        <taxon>Millerieae</taxon>
        <taxon>Smallanthus</taxon>
    </lineage>
</organism>
<name>A0ACB8Y2E3_9ASTR</name>
<reference evidence="2" key="1">
    <citation type="journal article" date="2022" name="Mol. Ecol. Resour.">
        <title>The genomes of chicory, endive, great burdock and yacon provide insights into Asteraceae palaeo-polyploidization history and plant inulin production.</title>
        <authorList>
            <person name="Fan W."/>
            <person name="Wang S."/>
            <person name="Wang H."/>
            <person name="Wang A."/>
            <person name="Jiang F."/>
            <person name="Liu H."/>
            <person name="Zhao H."/>
            <person name="Xu D."/>
            <person name="Zhang Y."/>
        </authorList>
    </citation>
    <scope>NUCLEOTIDE SEQUENCE [LARGE SCALE GENOMIC DNA]</scope>
    <source>
        <strain evidence="2">cv. Yunnan</strain>
    </source>
</reference>
<proteinExistence type="predicted"/>
<evidence type="ECO:0000313" key="2">
    <source>
        <dbReference type="Proteomes" id="UP001056120"/>
    </source>
</evidence>
<evidence type="ECO:0000313" key="1">
    <source>
        <dbReference type="EMBL" id="KAI3677359.1"/>
    </source>
</evidence>
<gene>
    <name evidence="1" type="ORF">L1987_86985</name>
</gene>
<dbReference type="Proteomes" id="UP001056120">
    <property type="component" value="Linkage Group LG29"/>
</dbReference>
<keyword evidence="2" id="KW-1185">Reference proteome</keyword>
<protein>
    <submittedName>
        <fullName evidence="1">Uncharacterized protein</fullName>
    </submittedName>
</protein>
<dbReference type="EMBL" id="CM042046">
    <property type="protein sequence ID" value="KAI3677359.1"/>
    <property type="molecule type" value="Genomic_DNA"/>
</dbReference>